<comment type="caution">
    <text evidence="3">The sequence shown here is derived from an EMBL/GenBank/DDBJ whole genome shotgun (WGS) entry which is preliminary data.</text>
</comment>
<evidence type="ECO:0000313" key="4">
    <source>
        <dbReference type="Proteomes" id="UP000256328"/>
    </source>
</evidence>
<feature type="domain" description="T6SS Phospholipase effector Tle1-like catalytic" evidence="2">
    <location>
        <begin position="12"/>
        <end position="314"/>
    </location>
</feature>
<keyword evidence="4" id="KW-1185">Reference proteome</keyword>
<dbReference type="PANTHER" id="PTHR33840">
    <property type="match status" value="1"/>
</dbReference>
<sequence length="771" mass="87662">MAAEFQFQRQRKRLILCCDGTWMDSDDGYTKPTLIPYNPTAVLQVPSNITRISHALKRHGHDGMPQIIYYHSGVGTGTSVIDNITGGLLGTGISENIREGYAFIANNYTPGDEIILIGFSRGAFTVRSVAGMVRDIGLLTLQGMDSFYPIFKDQENFRNKGYKDIFPDLPFPDKPRDDAGYDQKRYKKKLVDRGLTRVYDPNGRKIQIQAVAVFDTVGSLGIPNTSFLSKLGLPHSTKEFKFYDTNLSGTIRHAFQALALDEHRRPFAPAVWERRDNVLTDLRQVWFPGAHSNIGGGYDDQEIANVTLTWMMDQLASIGVAFKDNYIDKIFDQNVQYYENALQRPASILSMKRRQKRWAVTPVYEMHKPVRPWGLGEIYESETGIWHLAGKQVRTPGRYMRPDPDTGLPSRHRLANTNERIHSSVRIRLDLDGLDLDDKGLYQCSALLKSRMWELRKVRIKVQDAIPSTASWGRNAPPAADRNDDIRWIWEYVGPEETAPKVRIMIEENLGPYERQLLSLNKGNEVFHKATGVSGDDRRSEYKKRHRRKRRKKRSKEMTISGDASSMFVGQRRGVPEPVYNGDENQRDSYRSERRRQSSVRPGVRNSYQEQRNVTVETTMREIPIREKRSERTVVQEIFARPQPQAQPHAPAQPRPAPPPPAPPPPAPPPPAPTPIPMPRKARSEIGSKIIVEQEVSTSSVDSDAIVVVDEEPDSDIDHGPRYRVARPRAEAEGVRFQFEARESRARNVSRSESRYRRPPPGPEDGYGSRG</sequence>
<name>A0A3D8QDU3_9HELO</name>
<feature type="compositionally biased region" description="Pro residues" evidence="1">
    <location>
        <begin position="651"/>
        <end position="678"/>
    </location>
</feature>
<feature type="compositionally biased region" description="Low complexity" evidence="1">
    <location>
        <begin position="640"/>
        <end position="650"/>
    </location>
</feature>
<feature type="compositionally biased region" description="Basic and acidic residues" evidence="1">
    <location>
        <begin position="584"/>
        <end position="596"/>
    </location>
</feature>
<proteinExistence type="predicted"/>
<feature type="compositionally biased region" description="Low complexity" evidence="1">
    <location>
        <begin position="696"/>
        <end position="708"/>
    </location>
</feature>
<reference evidence="3 4" key="1">
    <citation type="journal article" date="2018" name="IMA Fungus">
        <title>IMA Genome-F 9: Draft genome sequence of Annulohypoxylon stygium, Aspergillus mulundensis, Berkeleyomyces basicola (syn. Thielaviopsis basicola), Ceratocystis smalleyi, two Cercospora beticola strains, Coleophoma cylindrospora, Fusarium fracticaudum, Phialophora cf. hyalina, and Morchella septimelata.</title>
        <authorList>
            <person name="Wingfield B.D."/>
            <person name="Bills G.F."/>
            <person name="Dong Y."/>
            <person name="Huang W."/>
            <person name="Nel W.J."/>
            <person name="Swalarsk-Parry B.S."/>
            <person name="Vaghefi N."/>
            <person name="Wilken P.M."/>
            <person name="An Z."/>
            <person name="de Beer Z.W."/>
            <person name="De Vos L."/>
            <person name="Chen L."/>
            <person name="Duong T.A."/>
            <person name="Gao Y."/>
            <person name="Hammerbacher A."/>
            <person name="Kikkert J.R."/>
            <person name="Li Y."/>
            <person name="Li H."/>
            <person name="Li K."/>
            <person name="Li Q."/>
            <person name="Liu X."/>
            <person name="Ma X."/>
            <person name="Naidoo K."/>
            <person name="Pethybridge S.J."/>
            <person name="Sun J."/>
            <person name="Steenkamp E.T."/>
            <person name="van der Nest M.A."/>
            <person name="van Wyk S."/>
            <person name="Wingfield M.J."/>
            <person name="Xiong C."/>
            <person name="Yue Q."/>
            <person name="Zhang X."/>
        </authorList>
    </citation>
    <scope>NUCLEOTIDE SEQUENCE [LARGE SCALE GENOMIC DNA]</scope>
    <source>
        <strain evidence="3 4">BP5796</strain>
    </source>
</reference>
<organism evidence="3 4">
    <name type="scientific">Coleophoma crateriformis</name>
    <dbReference type="NCBI Taxonomy" id="565419"/>
    <lineage>
        <taxon>Eukaryota</taxon>
        <taxon>Fungi</taxon>
        <taxon>Dikarya</taxon>
        <taxon>Ascomycota</taxon>
        <taxon>Pezizomycotina</taxon>
        <taxon>Leotiomycetes</taxon>
        <taxon>Helotiales</taxon>
        <taxon>Dermateaceae</taxon>
        <taxon>Coleophoma</taxon>
    </lineage>
</organism>
<dbReference type="InterPro" id="IPR029058">
    <property type="entry name" value="AB_hydrolase_fold"/>
</dbReference>
<evidence type="ECO:0000313" key="3">
    <source>
        <dbReference type="EMBL" id="RDW60013.1"/>
    </source>
</evidence>
<dbReference type="InterPro" id="IPR018712">
    <property type="entry name" value="Tle1-like_cat"/>
</dbReference>
<feature type="region of interest" description="Disordered" evidence="1">
    <location>
        <begin position="734"/>
        <end position="771"/>
    </location>
</feature>
<dbReference type="Pfam" id="PF09994">
    <property type="entry name" value="T6SS_Tle1-like_cat"/>
    <property type="match status" value="1"/>
</dbReference>
<dbReference type="PANTHER" id="PTHR33840:SF1">
    <property type="entry name" value="TLE1 PHOSPHOLIPASE DOMAIN-CONTAINING PROTEIN"/>
    <property type="match status" value="1"/>
</dbReference>
<feature type="region of interest" description="Disordered" evidence="1">
    <location>
        <begin position="529"/>
        <end position="722"/>
    </location>
</feature>
<dbReference type="SUPFAM" id="SSF53474">
    <property type="entry name" value="alpha/beta-Hydrolases"/>
    <property type="match status" value="1"/>
</dbReference>
<dbReference type="OrthoDB" id="3057168at2759"/>
<protein>
    <recommendedName>
        <fullName evidence="2">T6SS Phospholipase effector Tle1-like catalytic domain-containing protein</fullName>
    </recommendedName>
</protein>
<evidence type="ECO:0000256" key="1">
    <source>
        <dbReference type="SAM" id="MobiDB-lite"/>
    </source>
</evidence>
<feature type="compositionally biased region" description="Basic and acidic residues" evidence="1">
    <location>
        <begin position="734"/>
        <end position="756"/>
    </location>
</feature>
<evidence type="ECO:0000259" key="2">
    <source>
        <dbReference type="Pfam" id="PF09994"/>
    </source>
</evidence>
<dbReference type="AlphaFoldDB" id="A0A3D8QDU3"/>
<feature type="compositionally biased region" description="Polar residues" evidence="1">
    <location>
        <begin position="606"/>
        <end position="618"/>
    </location>
</feature>
<dbReference type="EMBL" id="PDLN01000019">
    <property type="protein sequence ID" value="RDW60013.1"/>
    <property type="molecule type" value="Genomic_DNA"/>
</dbReference>
<feature type="compositionally biased region" description="Basic and acidic residues" evidence="1">
    <location>
        <begin position="619"/>
        <end position="634"/>
    </location>
</feature>
<feature type="compositionally biased region" description="Basic residues" evidence="1">
    <location>
        <begin position="541"/>
        <end position="555"/>
    </location>
</feature>
<dbReference type="Proteomes" id="UP000256328">
    <property type="component" value="Unassembled WGS sequence"/>
</dbReference>
<gene>
    <name evidence="3" type="ORF">BP5796_11619</name>
</gene>
<accession>A0A3D8QDU3</accession>